<dbReference type="PROSITE" id="PS50076">
    <property type="entry name" value="DNAJ_2"/>
    <property type="match status" value="1"/>
</dbReference>
<dbReference type="GO" id="GO:0051087">
    <property type="term" value="F:protein-folding chaperone binding"/>
    <property type="evidence" value="ECO:0007669"/>
    <property type="project" value="TreeGrafter"/>
</dbReference>
<proteinExistence type="predicted"/>
<comment type="caution">
    <text evidence="3">The sequence shown here is derived from an EMBL/GenBank/DDBJ whole genome shotgun (WGS) entry which is preliminary data.</text>
</comment>
<dbReference type="PROSITE" id="PS00636">
    <property type="entry name" value="DNAJ_1"/>
    <property type="match status" value="1"/>
</dbReference>
<evidence type="ECO:0000259" key="2">
    <source>
        <dbReference type="PROSITE" id="PS50076"/>
    </source>
</evidence>
<keyword evidence="1" id="KW-0143">Chaperone</keyword>
<protein>
    <submittedName>
        <fullName evidence="3">Chaperone DnaJ domain protein</fullName>
    </submittedName>
</protein>
<accession>T0XYA1</accession>
<dbReference type="AlphaFoldDB" id="T0XYA1"/>
<dbReference type="InterPro" id="IPR036869">
    <property type="entry name" value="J_dom_sf"/>
</dbReference>
<name>T0XYA1_9ZZZZ</name>
<evidence type="ECO:0000256" key="1">
    <source>
        <dbReference type="ARBA" id="ARBA00023186"/>
    </source>
</evidence>
<sequence>MAKDYYDILGIKKEASPDEIKKAYRALAMQFHPDKNKSNDAGEKFKEINEAYAVLSDPEKRRQYDTYGPEQFNSRFSEQDIFRNFDFENIFRSMGVDIGDMRGDIFGNIFGGVTSGSDEGND</sequence>
<dbReference type="FunFam" id="1.10.287.110:FF:000034">
    <property type="entry name" value="Chaperone protein DnaJ"/>
    <property type="match status" value="1"/>
</dbReference>
<reference evidence="3" key="2">
    <citation type="journal article" date="2014" name="ISME J.">
        <title>Microbial stratification in low pH oxic and suboxic macroscopic growths along an acid mine drainage.</title>
        <authorList>
            <person name="Mendez-Garcia C."/>
            <person name="Mesa V."/>
            <person name="Sprenger R.R."/>
            <person name="Richter M."/>
            <person name="Diez M.S."/>
            <person name="Solano J."/>
            <person name="Bargiela R."/>
            <person name="Golyshina O.V."/>
            <person name="Manteca A."/>
            <person name="Ramos J.L."/>
            <person name="Gallego J.R."/>
            <person name="Llorente I."/>
            <person name="Martins Dos Santos V.A."/>
            <person name="Jensen O.N."/>
            <person name="Pelaez A.I."/>
            <person name="Sanchez J."/>
            <person name="Ferrer M."/>
        </authorList>
    </citation>
    <scope>NUCLEOTIDE SEQUENCE</scope>
</reference>
<dbReference type="SUPFAM" id="SSF46565">
    <property type="entry name" value="Chaperone J-domain"/>
    <property type="match status" value="1"/>
</dbReference>
<dbReference type="Pfam" id="PF00226">
    <property type="entry name" value="DnaJ"/>
    <property type="match status" value="1"/>
</dbReference>
<dbReference type="Gene3D" id="1.10.287.110">
    <property type="entry name" value="DnaJ domain"/>
    <property type="match status" value="1"/>
</dbReference>
<dbReference type="InterPro" id="IPR001623">
    <property type="entry name" value="DnaJ_domain"/>
</dbReference>
<dbReference type="InterPro" id="IPR018253">
    <property type="entry name" value="DnaJ_domain_CS"/>
</dbReference>
<dbReference type="GO" id="GO:0036503">
    <property type="term" value="P:ERAD pathway"/>
    <property type="evidence" value="ECO:0007669"/>
    <property type="project" value="TreeGrafter"/>
</dbReference>
<feature type="domain" description="J" evidence="2">
    <location>
        <begin position="4"/>
        <end position="68"/>
    </location>
</feature>
<dbReference type="PRINTS" id="PR00625">
    <property type="entry name" value="JDOMAIN"/>
</dbReference>
<reference evidence="3" key="1">
    <citation type="submission" date="2013-08" db="EMBL/GenBank/DDBJ databases">
        <authorList>
            <person name="Mendez C."/>
            <person name="Richter M."/>
            <person name="Ferrer M."/>
            <person name="Sanchez J."/>
        </authorList>
    </citation>
    <scope>NUCLEOTIDE SEQUENCE</scope>
</reference>
<evidence type="ECO:0000313" key="3">
    <source>
        <dbReference type="EMBL" id="EQD27756.1"/>
    </source>
</evidence>
<dbReference type="GO" id="GO:0005783">
    <property type="term" value="C:endoplasmic reticulum"/>
    <property type="evidence" value="ECO:0007669"/>
    <property type="project" value="TreeGrafter"/>
</dbReference>
<organism evidence="3">
    <name type="scientific">mine drainage metagenome</name>
    <dbReference type="NCBI Taxonomy" id="410659"/>
    <lineage>
        <taxon>unclassified sequences</taxon>
        <taxon>metagenomes</taxon>
        <taxon>ecological metagenomes</taxon>
    </lineage>
</organism>
<dbReference type="SMART" id="SM00271">
    <property type="entry name" value="DnaJ"/>
    <property type="match status" value="1"/>
</dbReference>
<dbReference type="CDD" id="cd06257">
    <property type="entry name" value="DnaJ"/>
    <property type="match status" value="1"/>
</dbReference>
<gene>
    <name evidence="3" type="ORF">B1B_19038</name>
</gene>
<dbReference type="PANTHER" id="PTHR44360:SF1">
    <property type="entry name" value="DNAJ HOMOLOG SUBFAMILY B MEMBER 9"/>
    <property type="match status" value="1"/>
</dbReference>
<feature type="non-terminal residue" evidence="3">
    <location>
        <position position="122"/>
    </location>
</feature>
<dbReference type="EMBL" id="AUZY01012784">
    <property type="protein sequence ID" value="EQD27756.1"/>
    <property type="molecule type" value="Genomic_DNA"/>
</dbReference>
<dbReference type="InterPro" id="IPR051948">
    <property type="entry name" value="Hsp70_co-chaperone_J-domain"/>
</dbReference>
<dbReference type="PANTHER" id="PTHR44360">
    <property type="entry name" value="DNAJ HOMOLOG SUBFAMILY B MEMBER 9"/>
    <property type="match status" value="1"/>
</dbReference>
<dbReference type="GO" id="GO:0051787">
    <property type="term" value="F:misfolded protein binding"/>
    <property type="evidence" value="ECO:0007669"/>
    <property type="project" value="TreeGrafter"/>
</dbReference>